<evidence type="ECO:0000256" key="1">
    <source>
        <dbReference type="SAM" id="MobiDB-lite"/>
    </source>
</evidence>
<feature type="region of interest" description="Disordered" evidence="1">
    <location>
        <begin position="550"/>
        <end position="686"/>
    </location>
</feature>
<protein>
    <submittedName>
        <fullName evidence="2">Uncharacterized protein</fullName>
    </submittedName>
</protein>
<feature type="compositionally biased region" description="Low complexity" evidence="1">
    <location>
        <begin position="612"/>
        <end position="666"/>
    </location>
</feature>
<dbReference type="EMBL" id="KE504257">
    <property type="protein sequence ID" value="EPS93775.1"/>
    <property type="molecule type" value="Genomic_DNA"/>
</dbReference>
<keyword evidence="3" id="KW-1185">Reference proteome</keyword>
<dbReference type="InParanoid" id="S8EVY3"/>
<gene>
    <name evidence="2" type="ORF">FOMPIDRAFT_1020403</name>
</gene>
<dbReference type="HOGENOM" id="CLU_401158_0_0_1"/>
<feature type="compositionally biased region" description="Basic and acidic residues" evidence="1">
    <location>
        <begin position="571"/>
        <end position="602"/>
    </location>
</feature>
<name>S8EVY3_FOMSC</name>
<organism evidence="2 3">
    <name type="scientific">Fomitopsis schrenkii</name>
    <name type="common">Brown rot fungus</name>
    <dbReference type="NCBI Taxonomy" id="2126942"/>
    <lineage>
        <taxon>Eukaryota</taxon>
        <taxon>Fungi</taxon>
        <taxon>Dikarya</taxon>
        <taxon>Basidiomycota</taxon>
        <taxon>Agaricomycotina</taxon>
        <taxon>Agaricomycetes</taxon>
        <taxon>Polyporales</taxon>
        <taxon>Fomitopsis</taxon>
    </lineage>
</organism>
<dbReference type="eggNOG" id="ENOG502S0RT">
    <property type="taxonomic scope" value="Eukaryota"/>
</dbReference>
<proteinExistence type="predicted"/>
<evidence type="ECO:0000313" key="3">
    <source>
        <dbReference type="Proteomes" id="UP000015241"/>
    </source>
</evidence>
<sequence>MSLTSTNLTCSATNSPPPAPLPPFYVWIGKIETGGDQKRSYSEGDLTIHYPRFHSLTDSDASTARSVLNNLRGARKNTDNKPQLAFTDILEKPNHPQTLSPSVESKASLYLPDSPVPPFVIKAFGDHYLALRSIFTKVVVQEYQLDEWWQLQVWYTDCDDPEFRRFQFEYFPTLHKLITMSQALPFPPFSLATVLNLEFFHNPQANIGTHEGVDKYPDLVSGFQVDSVKYLWDILETAKSQGLYTHFGGETINKEGVMNKILEYTLKADKKVPPIGFSSKQWSYSVRPKKDHPFVLDSIKLDTPAFDVLRTLKKSLFPGTGKVRGSRENLTPGPGKLRATTEDLIPDAGLFYGATASGRPRVCFSGGHGLYWIHAPLEDNKAINIVVRGIAEQWSISKWLETNYAIVIREAADYPPDYMPKVEKFLNMVAEDFKKKLRLLIKCLNNIDLVVEGERCVKELRAYIAKLWQVEEQDSLSQHFPPLINTLVSRLQQDTKDTASQRLYTHSTHQDNQMLYKQVETASDTLSSESGKQKATDMLAAFWVDAKKAREGSPISQEQAAFETGSPLQDEQEHNLDHGEHVERRHTGNEHAERSGFDERIRSRPNGGRARSSGSGECGGPESSSHGQHHNASNNANTGSGASSSCGRSGVRASSSRGHSGVGASSTGKRGGGCGNALGDHKHSRA</sequence>
<accession>S8EVY3</accession>
<evidence type="ECO:0000313" key="2">
    <source>
        <dbReference type="EMBL" id="EPS93775.1"/>
    </source>
</evidence>
<reference evidence="2 3" key="1">
    <citation type="journal article" date="2012" name="Science">
        <title>The Paleozoic origin of enzymatic lignin decomposition reconstructed from 31 fungal genomes.</title>
        <authorList>
            <person name="Floudas D."/>
            <person name="Binder M."/>
            <person name="Riley R."/>
            <person name="Barry K."/>
            <person name="Blanchette R.A."/>
            <person name="Henrissat B."/>
            <person name="Martinez A.T."/>
            <person name="Otillar R."/>
            <person name="Spatafora J.W."/>
            <person name="Yadav J.S."/>
            <person name="Aerts A."/>
            <person name="Benoit I."/>
            <person name="Boyd A."/>
            <person name="Carlson A."/>
            <person name="Copeland A."/>
            <person name="Coutinho P.M."/>
            <person name="de Vries R.P."/>
            <person name="Ferreira P."/>
            <person name="Findley K."/>
            <person name="Foster B."/>
            <person name="Gaskell J."/>
            <person name="Glotzer D."/>
            <person name="Gorecki P."/>
            <person name="Heitman J."/>
            <person name="Hesse C."/>
            <person name="Hori C."/>
            <person name="Igarashi K."/>
            <person name="Jurgens J.A."/>
            <person name="Kallen N."/>
            <person name="Kersten P."/>
            <person name="Kohler A."/>
            <person name="Kuees U."/>
            <person name="Kumar T.K.A."/>
            <person name="Kuo A."/>
            <person name="LaButti K."/>
            <person name="Larrondo L.F."/>
            <person name="Lindquist E."/>
            <person name="Ling A."/>
            <person name="Lombard V."/>
            <person name="Lucas S."/>
            <person name="Lundell T."/>
            <person name="Martin R."/>
            <person name="McLaughlin D.J."/>
            <person name="Morgenstern I."/>
            <person name="Morin E."/>
            <person name="Murat C."/>
            <person name="Nagy L.G."/>
            <person name="Nolan M."/>
            <person name="Ohm R.A."/>
            <person name="Patyshakuliyeva A."/>
            <person name="Rokas A."/>
            <person name="Ruiz-Duenas F.J."/>
            <person name="Sabat G."/>
            <person name="Salamov A."/>
            <person name="Samejima M."/>
            <person name="Schmutz J."/>
            <person name="Slot J.C."/>
            <person name="St John F."/>
            <person name="Stenlid J."/>
            <person name="Sun H."/>
            <person name="Sun S."/>
            <person name="Syed K."/>
            <person name="Tsang A."/>
            <person name="Wiebenga A."/>
            <person name="Young D."/>
            <person name="Pisabarro A."/>
            <person name="Eastwood D.C."/>
            <person name="Martin F."/>
            <person name="Cullen D."/>
            <person name="Grigoriev I.V."/>
            <person name="Hibbett D.S."/>
        </authorList>
    </citation>
    <scope>NUCLEOTIDE SEQUENCE</scope>
    <source>
        <strain evidence="3">FP-58527</strain>
    </source>
</reference>
<dbReference type="AlphaFoldDB" id="S8EVY3"/>
<dbReference type="Proteomes" id="UP000015241">
    <property type="component" value="Unassembled WGS sequence"/>
</dbReference>